<feature type="domain" description="Glycosyl hydrolase family 92 N-terminal" evidence="3">
    <location>
        <begin position="146"/>
        <end position="332"/>
    </location>
</feature>
<dbReference type="InterPro" id="IPR041371">
    <property type="entry name" value="GH92_N"/>
</dbReference>
<feature type="signal peptide" evidence="1">
    <location>
        <begin position="1"/>
        <end position="18"/>
    </location>
</feature>
<evidence type="ECO:0000259" key="2">
    <source>
        <dbReference type="Pfam" id="PF07971"/>
    </source>
</evidence>
<dbReference type="SUPFAM" id="SSF48208">
    <property type="entry name" value="Six-hairpin glycosidases"/>
    <property type="match status" value="1"/>
</dbReference>
<dbReference type="InterPro" id="IPR008928">
    <property type="entry name" value="6-hairpin_glycosidase_sf"/>
</dbReference>
<dbReference type="Gene3D" id="1.20.1050.60">
    <property type="entry name" value="alpha-1,2-mannosidase"/>
    <property type="match status" value="1"/>
</dbReference>
<sequence>MSFLFLLVVFVLIKSCNLKVNAAMSSYHEINERAEIDKVTKFVDPLIGTQNEGHVFPNPCLPYGVVKVGFDTDNIKDNQGGYTVDGNITGISHLHVSGTGGKKTTYYQLCYKFDILIFILGFFNFRNYTLFYSYNPTFYSLKKGEPKYGVISQFPLTSTSLYTIPLRNYKSLRSFEHFEVGYSKFGLEKYNVTVELTAARRTGVHRYTFVKNKQKKAFVLLDLSHILTQGGSSRYRGGSIYTVSPSQITGVGHYSGGWNEGSKYTVYFCSQFNKNSSSFGTFWKNFIIENLTFQSSSDVSFDTPAIGAVLGFDFNDEPHESNLVITSRVGISFISSNQACKSAQEEVPNFDFEKTRELAVDAWETELSKIKVDGEVRSDLKTIFYSSLYRTMIIPSDRTGENPKWSSYDNEGKLVPNYDDFYTLWDTFRSTIPLFTLFQQSRVIDITRSLIDIYQHEGYMPDGRSGMSNGITQGGSNADMVVAEVFLKNLTNNNKINNSLNWTLAYEALLKDAEDDPWERGIFEGRMFLLHYKTLGYIPFPTHKMLSYAYVPCSRTIEYSTNDWSIALVAKKLNKDEDYIKYQSRAKNWENLWYPNKTIK</sequence>
<dbReference type="GO" id="GO:0005829">
    <property type="term" value="C:cytosol"/>
    <property type="evidence" value="ECO:0007669"/>
    <property type="project" value="TreeGrafter"/>
</dbReference>
<reference evidence="4" key="1">
    <citation type="submission" date="2021-06" db="EMBL/GenBank/DDBJ databases">
        <authorList>
            <person name="Kallberg Y."/>
            <person name="Tangrot J."/>
            <person name="Rosling A."/>
        </authorList>
    </citation>
    <scope>NUCLEOTIDE SEQUENCE</scope>
    <source>
        <strain evidence="4">FL966</strain>
    </source>
</reference>
<keyword evidence="1" id="KW-0732">Signal</keyword>
<evidence type="ECO:0000313" key="5">
    <source>
        <dbReference type="Proteomes" id="UP000789759"/>
    </source>
</evidence>
<dbReference type="PANTHER" id="PTHR12143:SF38">
    <property type="entry name" value="ALPHA-1,2-MANNOSIDASE FAMILY PROTEIN (AFU_ORTHOLOGUE AFUA_5G10520)"/>
    <property type="match status" value="1"/>
</dbReference>
<evidence type="ECO:0000313" key="4">
    <source>
        <dbReference type="EMBL" id="CAG8807177.1"/>
    </source>
</evidence>
<feature type="domain" description="Glycosyl hydrolase family 92" evidence="2">
    <location>
        <begin position="338"/>
        <end position="597"/>
    </location>
</feature>
<dbReference type="Gene3D" id="2.70.98.10">
    <property type="match status" value="2"/>
</dbReference>
<accession>A0A9N9PDS4</accession>
<name>A0A9N9PDS4_9GLOM</name>
<dbReference type="GO" id="GO:0000224">
    <property type="term" value="F:peptide-N4-(N-acetyl-beta-glucosaminyl)asparagine amidase activity"/>
    <property type="evidence" value="ECO:0007669"/>
    <property type="project" value="TreeGrafter"/>
</dbReference>
<feature type="non-terminal residue" evidence="4">
    <location>
        <position position="600"/>
    </location>
</feature>
<dbReference type="Pfam" id="PF17678">
    <property type="entry name" value="Glyco_hydro_92N"/>
    <property type="match status" value="2"/>
</dbReference>
<dbReference type="PANTHER" id="PTHR12143">
    <property type="entry name" value="PEPTIDE N-GLYCANASE PNGASE -RELATED"/>
    <property type="match status" value="1"/>
</dbReference>
<dbReference type="AlphaFoldDB" id="A0A9N9PDS4"/>
<gene>
    <name evidence="4" type="ORF">CPELLU_LOCUS18270</name>
</gene>
<dbReference type="InterPro" id="IPR014718">
    <property type="entry name" value="GH-type_carb-bd"/>
</dbReference>
<feature type="chain" id="PRO_5040419439" evidence="1">
    <location>
        <begin position="19"/>
        <end position="600"/>
    </location>
</feature>
<dbReference type="OrthoDB" id="2348006at2759"/>
<dbReference type="GO" id="GO:0005634">
    <property type="term" value="C:nucleus"/>
    <property type="evidence" value="ECO:0007669"/>
    <property type="project" value="TreeGrafter"/>
</dbReference>
<dbReference type="InterPro" id="IPR012939">
    <property type="entry name" value="Glyco_hydro_92"/>
</dbReference>
<organism evidence="4 5">
    <name type="scientific">Cetraspora pellucida</name>
    <dbReference type="NCBI Taxonomy" id="1433469"/>
    <lineage>
        <taxon>Eukaryota</taxon>
        <taxon>Fungi</taxon>
        <taxon>Fungi incertae sedis</taxon>
        <taxon>Mucoromycota</taxon>
        <taxon>Glomeromycotina</taxon>
        <taxon>Glomeromycetes</taxon>
        <taxon>Diversisporales</taxon>
        <taxon>Gigasporaceae</taxon>
        <taxon>Cetraspora</taxon>
    </lineage>
</organism>
<keyword evidence="5" id="KW-1185">Reference proteome</keyword>
<dbReference type="GO" id="GO:0030246">
    <property type="term" value="F:carbohydrate binding"/>
    <property type="evidence" value="ECO:0007669"/>
    <property type="project" value="InterPro"/>
</dbReference>
<proteinExistence type="predicted"/>
<dbReference type="Gene3D" id="1.20.1610.10">
    <property type="entry name" value="alpha-1,2-mannosidases domains"/>
    <property type="match status" value="1"/>
</dbReference>
<dbReference type="Proteomes" id="UP000789759">
    <property type="component" value="Unassembled WGS sequence"/>
</dbReference>
<dbReference type="GO" id="GO:0005975">
    <property type="term" value="P:carbohydrate metabolic process"/>
    <property type="evidence" value="ECO:0007669"/>
    <property type="project" value="InterPro"/>
</dbReference>
<evidence type="ECO:0000259" key="3">
    <source>
        <dbReference type="Pfam" id="PF17678"/>
    </source>
</evidence>
<dbReference type="InterPro" id="IPR050883">
    <property type="entry name" value="PNGase"/>
</dbReference>
<protein>
    <submittedName>
        <fullName evidence="4">1016_t:CDS:1</fullName>
    </submittedName>
</protein>
<comment type="caution">
    <text evidence="4">The sequence shown here is derived from an EMBL/GenBank/DDBJ whole genome shotgun (WGS) entry which is preliminary data.</text>
</comment>
<dbReference type="EMBL" id="CAJVQA010035474">
    <property type="protein sequence ID" value="CAG8807177.1"/>
    <property type="molecule type" value="Genomic_DNA"/>
</dbReference>
<evidence type="ECO:0000256" key="1">
    <source>
        <dbReference type="SAM" id="SignalP"/>
    </source>
</evidence>
<dbReference type="GO" id="GO:0006516">
    <property type="term" value="P:glycoprotein catabolic process"/>
    <property type="evidence" value="ECO:0007669"/>
    <property type="project" value="TreeGrafter"/>
</dbReference>
<dbReference type="Pfam" id="PF07971">
    <property type="entry name" value="Glyco_hydro_92"/>
    <property type="match status" value="1"/>
</dbReference>
<feature type="domain" description="Glycosyl hydrolase family 92 N-terminal" evidence="3">
    <location>
        <begin position="42"/>
        <end position="105"/>
    </location>
</feature>